<sequence>MIAATTGRMLINVCGVIASTSWVVIRSRTTRSIRDMPTRIWFWISSPTVRRRRLPKWSMSSVSTGTSTPPGTVIVV</sequence>
<dbReference type="EMBL" id="CNFU01000570">
    <property type="protein sequence ID" value="CKS11037.1"/>
    <property type="molecule type" value="Genomic_DNA"/>
</dbReference>
<evidence type="ECO:0000256" key="1">
    <source>
        <dbReference type="SAM" id="Phobius"/>
    </source>
</evidence>
<evidence type="ECO:0000313" key="3">
    <source>
        <dbReference type="Proteomes" id="UP000049023"/>
    </source>
</evidence>
<protein>
    <submittedName>
        <fullName evidence="2">Uncharacterized protein</fullName>
    </submittedName>
</protein>
<dbReference type="AlphaFoldDB" id="A0A655A5H9"/>
<feature type="transmembrane region" description="Helical" evidence="1">
    <location>
        <begin position="6"/>
        <end position="25"/>
    </location>
</feature>
<accession>A0A655A5H9</accession>
<keyword evidence="1" id="KW-0472">Membrane</keyword>
<gene>
    <name evidence="2" type="ORF">ERS027661_02601</name>
</gene>
<dbReference type="Proteomes" id="UP000049023">
    <property type="component" value="Unassembled WGS sequence"/>
</dbReference>
<proteinExistence type="predicted"/>
<name>A0A655A5H9_MYCTX</name>
<reference evidence="2 3" key="1">
    <citation type="submission" date="2015-03" db="EMBL/GenBank/DDBJ databases">
        <authorList>
            <consortium name="Pathogen Informatics"/>
        </authorList>
    </citation>
    <scope>NUCLEOTIDE SEQUENCE [LARGE SCALE GENOMIC DNA]</scope>
    <source>
        <strain evidence="2 3">Bir 187</strain>
    </source>
</reference>
<keyword evidence="1" id="KW-0812">Transmembrane</keyword>
<keyword evidence="1" id="KW-1133">Transmembrane helix</keyword>
<organism evidence="2 3">
    <name type="scientific">Mycobacterium tuberculosis</name>
    <dbReference type="NCBI Taxonomy" id="1773"/>
    <lineage>
        <taxon>Bacteria</taxon>
        <taxon>Bacillati</taxon>
        <taxon>Actinomycetota</taxon>
        <taxon>Actinomycetes</taxon>
        <taxon>Mycobacteriales</taxon>
        <taxon>Mycobacteriaceae</taxon>
        <taxon>Mycobacterium</taxon>
        <taxon>Mycobacterium tuberculosis complex</taxon>
    </lineage>
</organism>
<evidence type="ECO:0000313" key="2">
    <source>
        <dbReference type="EMBL" id="CKS11037.1"/>
    </source>
</evidence>